<keyword evidence="1" id="KW-0812">Transmembrane</keyword>
<feature type="transmembrane region" description="Helical" evidence="1">
    <location>
        <begin position="62"/>
        <end position="85"/>
    </location>
</feature>
<dbReference type="RefSeq" id="WP_305938058.1">
    <property type="nucleotide sequence ID" value="NZ_CP132191.1"/>
</dbReference>
<keyword evidence="3" id="KW-1185">Reference proteome</keyword>
<dbReference type="Proteomes" id="UP001237011">
    <property type="component" value="Chromosome"/>
</dbReference>
<feature type="transmembrane region" description="Helical" evidence="1">
    <location>
        <begin position="105"/>
        <end position="132"/>
    </location>
</feature>
<evidence type="ECO:0000256" key="1">
    <source>
        <dbReference type="SAM" id="Phobius"/>
    </source>
</evidence>
<proteinExistence type="predicted"/>
<protein>
    <submittedName>
        <fullName evidence="2">Uncharacterized protein</fullName>
    </submittedName>
</protein>
<keyword evidence="1" id="KW-1133">Transmembrane helix</keyword>
<name>A0ABY9HAJ9_9MOLU</name>
<sequence length="169" mass="20466">MFRKTKTFKNIQTRWNDFKSNWFNTLILSHYYLPSKDDFTFFKNIQNFCYVKKNRFVLKFSILMTATLLSLIGATLYSTFLALYYRDYNYSILNLSKTQYASRLILIILLQLWFYLITLWAGIKGANILVYFNQYSIKRIASSKSQCKRFKKFPFKYFTGDSWWVFEED</sequence>
<gene>
    <name evidence="2" type="ORF">Q8852_00485</name>
</gene>
<evidence type="ECO:0000313" key="2">
    <source>
        <dbReference type="EMBL" id="WLP85628.1"/>
    </source>
</evidence>
<accession>A0ABY9HAJ9</accession>
<dbReference type="EMBL" id="CP132191">
    <property type="protein sequence ID" value="WLP85628.1"/>
    <property type="molecule type" value="Genomic_DNA"/>
</dbReference>
<keyword evidence="1" id="KW-0472">Membrane</keyword>
<reference evidence="2" key="1">
    <citation type="submission" date="2023-08" db="EMBL/GenBank/DDBJ databases">
        <title>Complete genome sequence of Mycoplasma seminis 2200.</title>
        <authorList>
            <person name="Spergser J."/>
        </authorList>
    </citation>
    <scope>NUCLEOTIDE SEQUENCE [LARGE SCALE GENOMIC DNA]</scope>
    <source>
        <strain evidence="2">2200</strain>
    </source>
</reference>
<evidence type="ECO:0000313" key="3">
    <source>
        <dbReference type="Proteomes" id="UP001237011"/>
    </source>
</evidence>
<organism evidence="2 3">
    <name type="scientific">Mycoplasma seminis</name>
    <dbReference type="NCBI Taxonomy" id="512749"/>
    <lineage>
        <taxon>Bacteria</taxon>
        <taxon>Bacillati</taxon>
        <taxon>Mycoplasmatota</taxon>
        <taxon>Mollicutes</taxon>
        <taxon>Mycoplasmataceae</taxon>
        <taxon>Mycoplasma</taxon>
    </lineage>
</organism>